<feature type="transmembrane region" description="Helical" evidence="5">
    <location>
        <begin position="209"/>
        <end position="228"/>
    </location>
</feature>
<feature type="transmembrane region" description="Helical" evidence="5">
    <location>
        <begin position="7"/>
        <end position="24"/>
    </location>
</feature>
<keyword evidence="2 5" id="KW-0812">Transmembrane</keyword>
<organism evidence="7 8">
    <name type="scientific">Neptunicella marina</name>
    <dbReference type="NCBI Taxonomy" id="2125989"/>
    <lineage>
        <taxon>Bacteria</taxon>
        <taxon>Pseudomonadati</taxon>
        <taxon>Pseudomonadota</taxon>
        <taxon>Gammaproteobacteria</taxon>
        <taxon>Alteromonadales</taxon>
        <taxon>Alteromonadaceae</taxon>
        <taxon>Neptunicella</taxon>
    </lineage>
</organism>
<feature type="domain" description="EamA" evidence="6">
    <location>
        <begin position="151"/>
        <end position="282"/>
    </location>
</feature>
<evidence type="ECO:0000256" key="4">
    <source>
        <dbReference type="ARBA" id="ARBA00023136"/>
    </source>
</evidence>
<keyword evidence="4 5" id="KW-0472">Membrane</keyword>
<evidence type="ECO:0000259" key="6">
    <source>
        <dbReference type="Pfam" id="PF00892"/>
    </source>
</evidence>
<feature type="domain" description="EamA" evidence="6">
    <location>
        <begin position="9"/>
        <end position="136"/>
    </location>
</feature>
<feature type="transmembrane region" description="Helical" evidence="5">
    <location>
        <begin position="265"/>
        <end position="285"/>
    </location>
</feature>
<gene>
    <name evidence="7" type="ORF">H8B19_11795</name>
</gene>
<feature type="transmembrane region" description="Helical" evidence="5">
    <location>
        <begin position="66"/>
        <end position="87"/>
    </location>
</feature>
<evidence type="ECO:0000256" key="5">
    <source>
        <dbReference type="SAM" id="Phobius"/>
    </source>
</evidence>
<dbReference type="SUPFAM" id="SSF103481">
    <property type="entry name" value="Multidrug resistance efflux transporter EmrE"/>
    <property type="match status" value="2"/>
</dbReference>
<protein>
    <submittedName>
        <fullName evidence="7">DMT family transporter</fullName>
    </submittedName>
</protein>
<dbReference type="InterPro" id="IPR050638">
    <property type="entry name" value="AA-Vitamin_Transporters"/>
</dbReference>
<feature type="transmembrane region" description="Helical" evidence="5">
    <location>
        <begin position="121"/>
        <end position="141"/>
    </location>
</feature>
<dbReference type="InterPro" id="IPR000620">
    <property type="entry name" value="EamA_dom"/>
</dbReference>
<reference evidence="7" key="2">
    <citation type="submission" date="2020-08" db="EMBL/GenBank/DDBJ databases">
        <authorList>
            <person name="Lai Q."/>
        </authorList>
    </citation>
    <scope>NUCLEOTIDE SEQUENCE</scope>
    <source>
        <strain evidence="7">S27-2</strain>
    </source>
</reference>
<sequence length="294" mass="31491">MNTISTLELILLSAMWGASFLFMREASPQFGPVALIMLRTAIATLFLLPFLLVSRQVKDCVLHWKAICMVGLVNTAIPFCLFAFATLTLGAGYTSIINACAPMFAAIIAFFWLGQRLTRSAIVGLVIGFSGVVVLVSGDHGQLTENIALPVLAGLGATALYGLAVCMTKHYLTGVRSLAIATGSQLFSAIILLPFAVFTWPETAPSSKAWWQICALGIACTGFAYILYFRLIANVGISKAVSVAYLVPLFGIVWGALFLGEVISVDMIMGGLTILLGVSLTTGLWQRKRLQTAK</sequence>
<proteinExistence type="predicted"/>
<dbReference type="RefSeq" id="WP_186507089.1">
    <property type="nucleotide sequence ID" value="NZ_JACNEP010000008.1"/>
</dbReference>
<keyword evidence="8" id="KW-1185">Reference proteome</keyword>
<accession>A0A8J6ITU0</accession>
<evidence type="ECO:0000256" key="2">
    <source>
        <dbReference type="ARBA" id="ARBA00022692"/>
    </source>
</evidence>
<feature type="transmembrane region" description="Helical" evidence="5">
    <location>
        <begin position="178"/>
        <end position="197"/>
    </location>
</feature>
<evidence type="ECO:0000256" key="3">
    <source>
        <dbReference type="ARBA" id="ARBA00022989"/>
    </source>
</evidence>
<dbReference type="PANTHER" id="PTHR32322:SF9">
    <property type="entry name" value="AMINO-ACID METABOLITE EFFLUX PUMP-RELATED"/>
    <property type="match status" value="1"/>
</dbReference>
<evidence type="ECO:0000313" key="7">
    <source>
        <dbReference type="EMBL" id="MBC3766561.1"/>
    </source>
</evidence>
<dbReference type="InterPro" id="IPR037185">
    <property type="entry name" value="EmrE-like"/>
</dbReference>
<evidence type="ECO:0000313" key="8">
    <source>
        <dbReference type="Proteomes" id="UP000601768"/>
    </source>
</evidence>
<feature type="transmembrane region" description="Helical" evidence="5">
    <location>
        <begin position="30"/>
        <end position="54"/>
    </location>
</feature>
<feature type="transmembrane region" description="Helical" evidence="5">
    <location>
        <begin position="93"/>
        <end position="114"/>
    </location>
</feature>
<dbReference type="Gene3D" id="1.10.3730.20">
    <property type="match status" value="1"/>
</dbReference>
<dbReference type="GO" id="GO:0016020">
    <property type="term" value="C:membrane"/>
    <property type="evidence" value="ECO:0007669"/>
    <property type="project" value="UniProtKB-SubCell"/>
</dbReference>
<dbReference type="AlphaFoldDB" id="A0A8J6ITU0"/>
<dbReference type="Pfam" id="PF00892">
    <property type="entry name" value="EamA"/>
    <property type="match status" value="2"/>
</dbReference>
<name>A0A8J6ITU0_9ALTE</name>
<dbReference type="EMBL" id="JACNEP010000008">
    <property type="protein sequence ID" value="MBC3766561.1"/>
    <property type="molecule type" value="Genomic_DNA"/>
</dbReference>
<dbReference type="Proteomes" id="UP000601768">
    <property type="component" value="Unassembled WGS sequence"/>
</dbReference>
<comment type="caution">
    <text evidence="7">The sequence shown here is derived from an EMBL/GenBank/DDBJ whole genome shotgun (WGS) entry which is preliminary data.</text>
</comment>
<feature type="transmembrane region" description="Helical" evidence="5">
    <location>
        <begin position="240"/>
        <end position="259"/>
    </location>
</feature>
<keyword evidence="3 5" id="KW-1133">Transmembrane helix</keyword>
<feature type="transmembrane region" description="Helical" evidence="5">
    <location>
        <begin position="147"/>
        <end position="166"/>
    </location>
</feature>
<comment type="subcellular location">
    <subcellularLocation>
        <location evidence="1">Membrane</location>
        <topology evidence="1">Multi-pass membrane protein</topology>
    </subcellularLocation>
</comment>
<reference evidence="7" key="1">
    <citation type="journal article" date="2018" name="Int. J. Syst. Evol. Microbiol.">
        <title>Neptunicella marina gen. nov., sp. nov., isolated from surface seawater.</title>
        <authorList>
            <person name="Liu X."/>
            <person name="Lai Q."/>
            <person name="Du Y."/>
            <person name="Zhang X."/>
            <person name="Liu Z."/>
            <person name="Sun F."/>
            <person name="Shao Z."/>
        </authorList>
    </citation>
    <scope>NUCLEOTIDE SEQUENCE</scope>
    <source>
        <strain evidence="7">S27-2</strain>
    </source>
</reference>
<evidence type="ECO:0000256" key="1">
    <source>
        <dbReference type="ARBA" id="ARBA00004141"/>
    </source>
</evidence>
<dbReference type="PANTHER" id="PTHR32322">
    <property type="entry name" value="INNER MEMBRANE TRANSPORTER"/>
    <property type="match status" value="1"/>
</dbReference>